<reference evidence="1 2" key="1">
    <citation type="submission" date="2018-05" db="EMBL/GenBank/DDBJ databases">
        <title>Genome sequencing and assembly of the regulated plant pathogen Lachnellula willkommii and related sister species for the development of diagnostic species identification markers.</title>
        <authorList>
            <person name="Giroux E."/>
            <person name="Bilodeau G."/>
        </authorList>
    </citation>
    <scope>NUCLEOTIDE SEQUENCE [LARGE SCALE GENOMIC DNA]</scope>
    <source>
        <strain evidence="1 2">CBS 197.66</strain>
    </source>
</reference>
<proteinExistence type="predicted"/>
<sequence>INTSSKTSKHWEYERQILTGNKAAKTFDEIPIVDIAGILVILSRNDCAWLKTLLSCAKRSGLASISCSTLEDRMADYVFKSETLRGYDIHYTNTLNGIIQKKGSFLYSYDCDKDPEQPMLTPAQRALCVG</sequence>
<dbReference type="EMBL" id="QGMJ01000120">
    <property type="protein sequence ID" value="TVY41860.1"/>
    <property type="molecule type" value="Genomic_DNA"/>
</dbReference>
<keyword evidence="2" id="KW-1185">Reference proteome</keyword>
<accession>A0A8H8RU25</accession>
<evidence type="ECO:0000313" key="1">
    <source>
        <dbReference type="EMBL" id="TVY41860.1"/>
    </source>
</evidence>
<feature type="non-terminal residue" evidence="1">
    <location>
        <position position="130"/>
    </location>
</feature>
<evidence type="ECO:0000313" key="2">
    <source>
        <dbReference type="Proteomes" id="UP000462212"/>
    </source>
</evidence>
<dbReference type="Proteomes" id="UP000462212">
    <property type="component" value="Unassembled WGS sequence"/>
</dbReference>
<gene>
    <name evidence="1" type="ORF">LSUB1_G003974</name>
</gene>
<dbReference type="AlphaFoldDB" id="A0A8H8RU25"/>
<name>A0A8H8RU25_9HELO</name>
<protein>
    <submittedName>
        <fullName evidence="1">Uncharacterized protein</fullName>
    </submittedName>
</protein>
<feature type="non-terminal residue" evidence="1">
    <location>
        <position position="1"/>
    </location>
</feature>
<comment type="caution">
    <text evidence="1">The sequence shown here is derived from an EMBL/GenBank/DDBJ whole genome shotgun (WGS) entry which is preliminary data.</text>
</comment>
<organism evidence="1 2">
    <name type="scientific">Lachnellula subtilissima</name>
    <dbReference type="NCBI Taxonomy" id="602034"/>
    <lineage>
        <taxon>Eukaryota</taxon>
        <taxon>Fungi</taxon>
        <taxon>Dikarya</taxon>
        <taxon>Ascomycota</taxon>
        <taxon>Pezizomycotina</taxon>
        <taxon>Leotiomycetes</taxon>
        <taxon>Helotiales</taxon>
        <taxon>Lachnaceae</taxon>
        <taxon>Lachnellula</taxon>
    </lineage>
</organism>